<dbReference type="GO" id="GO:0006032">
    <property type="term" value="P:chitin catabolic process"/>
    <property type="evidence" value="ECO:0007669"/>
    <property type="project" value="UniProtKB-KW"/>
</dbReference>
<dbReference type="InterPro" id="IPR014756">
    <property type="entry name" value="Ig_E-set"/>
</dbReference>
<comment type="similarity">
    <text evidence="1">Belongs to the glycosyl hydrolase 18 family. Chitinase class II subfamily.</text>
</comment>
<dbReference type="GO" id="GO:0004568">
    <property type="term" value="F:chitinase activity"/>
    <property type="evidence" value="ECO:0007669"/>
    <property type="project" value="InterPro"/>
</dbReference>
<dbReference type="KEGG" id="vg:13842660"/>
<dbReference type="Gene3D" id="3.20.20.80">
    <property type="entry name" value="Glycosidases"/>
    <property type="match status" value="1"/>
</dbReference>
<keyword evidence="4 5" id="KW-0326">Glycosidase</keyword>
<evidence type="ECO:0000256" key="3">
    <source>
        <dbReference type="ARBA" id="ARBA00023024"/>
    </source>
</evidence>
<dbReference type="PANTHER" id="PTHR11177">
    <property type="entry name" value="CHITINASE"/>
    <property type="match status" value="1"/>
</dbReference>
<dbReference type="Gene3D" id="2.60.40.10">
    <property type="entry name" value="Immunoglobulins"/>
    <property type="match status" value="1"/>
</dbReference>
<dbReference type="PROSITE" id="PS01095">
    <property type="entry name" value="GH18_1"/>
    <property type="match status" value="1"/>
</dbReference>
<evidence type="ECO:0000313" key="8">
    <source>
        <dbReference type="Proteomes" id="UP000201571"/>
    </source>
</evidence>
<accession>K4EQD9</accession>
<dbReference type="EMBL" id="JN408834">
    <property type="protein sequence ID" value="AER41458.1"/>
    <property type="molecule type" value="Genomic_DNA"/>
</dbReference>
<dbReference type="Gene3D" id="3.10.50.10">
    <property type="match status" value="1"/>
</dbReference>
<organism evidence="7 8">
    <name type="scientific">Epinotia aporema granulovirus</name>
    <dbReference type="NCBI Taxonomy" id="166056"/>
    <lineage>
        <taxon>Viruses</taxon>
        <taxon>Viruses incertae sedis</taxon>
        <taxon>Naldaviricetes</taxon>
        <taxon>Lefavirales</taxon>
        <taxon>Baculoviridae</taxon>
        <taxon>Betabaculovirus</taxon>
        <taxon>Betabaculovirus epaporemae</taxon>
    </lineage>
</organism>
<dbReference type="InterPro" id="IPR013783">
    <property type="entry name" value="Ig-like_fold"/>
</dbReference>
<dbReference type="InterPro" id="IPR029070">
    <property type="entry name" value="Chitinase_insertion_sf"/>
</dbReference>
<dbReference type="SUPFAM" id="SSF54556">
    <property type="entry name" value="Chitinase insertion domain"/>
    <property type="match status" value="1"/>
</dbReference>
<dbReference type="GeneID" id="13842660"/>
<dbReference type="SMART" id="SM00636">
    <property type="entry name" value="Glyco_18"/>
    <property type="match status" value="1"/>
</dbReference>
<evidence type="ECO:0000256" key="2">
    <source>
        <dbReference type="ARBA" id="ARBA00022801"/>
    </source>
</evidence>
<dbReference type="Pfam" id="PF08329">
    <property type="entry name" value="ChitinaseA_N"/>
    <property type="match status" value="1"/>
</dbReference>
<dbReference type="GO" id="GO:0005975">
    <property type="term" value="P:carbohydrate metabolic process"/>
    <property type="evidence" value="ECO:0007669"/>
    <property type="project" value="InterPro"/>
</dbReference>
<proteinExistence type="inferred from homology"/>
<dbReference type="GO" id="GO:0008061">
    <property type="term" value="F:chitin binding"/>
    <property type="evidence" value="ECO:0007669"/>
    <property type="project" value="InterPro"/>
</dbReference>
<evidence type="ECO:0000313" key="7">
    <source>
        <dbReference type="EMBL" id="AER41458.1"/>
    </source>
</evidence>
<keyword evidence="3" id="KW-0146">Chitin degradation</keyword>
<dbReference type="PROSITE" id="PS51910">
    <property type="entry name" value="GH18_2"/>
    <property type="match status" value="1"/>
</dbReference>
<dbReference type="CDD" id="cd06548">
    <property type="entry name" value="GH18_chitinase"/>
    <property type="match status" value="1"/>
</dbReference>
<reference evidence="7 8" key="1">
    <citation type="journal article" date="2012" name="BMC Genomics">
        <title>Genome of Epinotia aporema granulovirus (EpapGV), a polyorganotropic fast killing betabaculovirus with a novel thymidylate kinase gene.</title>
        <authorList>
            <person name="Ferrelli M.L."/>
            <person name="Salvador R."/>
            <person name="Biedma M.E."/>
            <person name="Berretta M.F."/>
            <person name="Haase S."/>
            <person name="Sciocco-Cap A."/>
            <person name="Ghiringhelli P.D."/>
            <person name="Romanowski V."/>
        </authorList>
    </citation>
    <scope>NUCLEOTIDE SEQUENCE [LARGE SCALE GENOMIC DNA]</scope>
</reference>
<keyword evidence="3" id="KW-0624">Polysaccharide degradation</keyword>
<dbReference type="InterPro" id="IPR050314">
    <property type="entry name" value="Glycosyl_Hydrlase_18"/>
</dbReference>
<dbReference type="SUPFAM" id="SSF81296">
    <property type="entry name" value="E set domains"/>
    <property type="match status" value="1"/>
</dbReference>
<dbReference type="Proteomes" id="UP000201571">
    <property type="component" value="Segment"/>
</dbReference>
<protein>
    <submittedName>
        <fullName evidence="7">Chitinase</fullName>
    </submittedName>
</protein>
<evidence type="ECO:0000256" key="1">
    <source>
        <dbReference type="ARBA" id="ARBA00009121"/>
    </source>
</evidence>
<dbReference type="InterPro" id="IPR001579">
    <property type="entry name" value="Glyco_hydro_18_chit_AS"/>
</dbReference>
<evidence type="ECO:0000259" key="6">
    <source>
        <dbReference type="PROSITE" id="PS51910"/>
    </source>
</evidence>
<evidence type="ECO:0000256" key="4">
    <source>
        <dbReference type="ARBA" id="ARBA00023295"/>
    </source>
</evidence>
<evidence type="ECO:0000256" key="5">
    <source>
        <dbReference type="RuleBase" id="RU000489"/>
    </source>
</evidence>
<keyword evidence="8" id="KW-1185">Reference proteome</keyword>
<dbReference type="RefSeq" id="YP_006908540.1">
    <property type="nucleotide sequence ID" value="NC_018875.1"/>
</dbReference>
<keyword evidence="3" id="KW-0119">Carbohydrate metabolism</keyword>
<dbReference type="InterPro" id="IPR001223">
    <property type="entry name" value="Glyco_hydro18_cat"/>
</dbReference>
<name>K4EQD9_9BBAC</name>
<dbReference type="InterPro" id="IPR013540">
    <property type="entry name" value="ChitinaseA_N"/>
</dbReference>
<dbReference type="InterPro" id="IPR017853">
    <property type="entry name" value="GH"/>
</dbReference>
<dbReference type="Pfam" id="PF00704">
    <property type="entry name" value="Glyco_hydro_18"/>
    <property type="match status" value="1"/>
</dbReference>
<dbReference type="OrthoDB" id="2555at10239"/>
<sequence>MKLAIVSILCCVVTAKPGVPSIEWAENKYALVSVRPDAATYETLIERVSDSVSVSLKWNVWSGGSGSSAELLFDNKAVKLATEQELQQKQINHLVNRGGRYKAAVRLCDDDGECSVSSAINVVVADTDGSHLAPLPIEWNENNVPYQRGGGTVVAAYFVEWGVYGRQYPANKLPIPNLTHLLYGFVPICGGDGINDSLKQIPNSFEVLQKSCSNRADFSVSIHDIWGALQKPQKGVEAWNEPYKGNFGQLMAIKRHHPHLSILPSIGGWTLSDPFFFMHDPAKRAVFVESVREFLQTWKFFDGVDLDWEFPGGKGANPAIGNPDIDAKTYTALLRELRFMLDELAEKNDRVYQLTTAISAGHDKIQVVNYASAQKHLDHIFVMSYDFRGAWSNTDVGHQTPLYGDDQLNAHHAITQLLNQNVDSKKLVLGVAMYGRGWTGMQQPSGPATGPVTGTWEDGVVDYRDILRRYNTTAYDDAAEAAYVFSNGDYISYDSVRSVLAKGAYVLEHKLGGLFAWEIDADNGDLLNAMNQGLGNKKVSLCKLETNKYAKYLCPLKPAILYGLDAFCKG</sequence>
<dbReference type="SUPFAM" id="SSF51445">
    <property type="entry name" value="(Trans)glycosidases"/>
    <property type="match status" value="1"/>
</dbReference>
<keyword evidence="2 5" id="KW-0378">Hydrolase</keyword>
<dbReference type="InterPro" id="IPR011583">
    <property type="entry name" value="Chitinase_II/V-like_cat"/>
</dbReference>
<feature type="domain" description="GH18" evidence="6">
    <location>
        <begin position="152"/>
        <end position="537"/>
    </location>
</feature>
<dbReference type="PANTHER" id="PTHR11177:SF317">
    <property type="entry name" value="CHITINASE 12-RELATED"/>
    <property type="match status" value="1"/>
</dbReference>